<dbReference type="AlphaFoldDB" id="A0A4S4L146"/>
<dbReference type="EMBL" id="SGPK01000361">
    <property type="protein sequence ID" value="THH04258.1"/>
    <property type="molecule type" value="Genomic_DNA"/>
</dbReference>
<keyword evidence="3" id="KW-1133">Transmembrane helix</keyword>
<evidence type="ECO:0000256" key="2">
    <source>
        <dbReference type="SAM" id="MobiDB-lite"/>
    </source>
</evidence>
<feature type="coiled-coil region" evidence="1">
    <location>
        <begin position="489"/>
        <end position="533"/>
    </location>
</feature>
<keyword evidence="3" id="KW-0812">Transmembrane</keyword>
<protein>
    <recommendedName>
        <fullName evidence="6">SAM domain-containing protein</fullName>
    </recommendedName>
</protein>
<evidence type="ECO:0000256" key="1">
    <source>
        <dbReference type="SAM" id="Coils"/>
    </source>
</evidence>
<comment type="caution">
    <text evidence="4">The sequence shown here is derived from an EMBL/GenBank/DDBJ whole genome shotgun (WGS) entry which is preliminary data.</text>
</comment>
<feature type="compositionally biased region" description="Low complexity" evidence="2">
    <location>
        <begin position="244"/>
        <end position="263"/>
    </location>
</feature>
<feature type="compositionally biased region" description="Polar residues" evidence="2">
    <location>
        <begin position="26"/>
        <end position="52"/>
    </location>
</feature>
<accession>A0A4S4L146</accession>
<sequence length="665" mass="72385">MSTSSPQKKSFPVFVPDGHRGERGSAPSTPNQHPYAIKTTSTALLTRSNSSGHAAHTQHAYVPTTPSPSSKHRYTKSDITRTAVHSPRPLPMPPSLDTPSKYLNGHNHTSSEDFLFPTHRTKRADTLPSTPALPPPSPVKVDDLPSNPRVWTASQLSSYLITALRVKSGESLPLPLPVTKDIAAFVKEARLNGRAFLRLNEQDFESLGVNNLWREALFNASHNLRQNVLKGRIWGFDGDDGENNASSSPFRRSASNSSSFSIDEMSDSKDTTPIKNSGRKGRVRGLVASLERSSSSGSGFSNNGSSTSEGDVLVGAWADDEAAFASGSEASDVEDRKARATIKKRIVPEPTVPPVETLPEIFGNASPESEPTVEELLTPSSLSHSWGARAWEDIEMNAGETVKRIPPDKENAAMAERVAASQLDAAQNPPEYRSRTSFHARYLRDLCQRPPKSGASSPRPQNPVLGTPAQIIEKLDQSTQADAESSPDAEHVTRVTELAEAEAEKLQQAITLLRLLRVHLAEVEEKLNILERKDAEHAKITHHSKAVETDAEPSLLTESKVIQAENLETELRCTSTLETKSVQTKDANDASTSGFILQPTSANVIDNAKPYSSPSDGGREWREYFSRSEWDPFENGMPSYVLMVGVGVCAAVLSTLLKRLAGKKS</sequence>
<feature type="region of interest" description="Disordered" evidence="2">
    <location>
        <begin position="244"/>
        <end position="283"/>
    </location>
</feature>
<evidence type="ECO:0008006" key="6">
    <source>
        <dbReference type="Google" id="ProtNLM"/>
    </source>
</evidence>
<dbReference type="OrthoDB" id="2425321at2759"/>
<keyword evidence="1" id="KW-0175">Coiled coil</keyword>
<dbReference type="Proteomes" id="UP000308199">
    <property type="component" value="Unassembled WGS sequence"/>
</dbReference>
<feature type="region of interest" description="Disordered" evidence="2">
    <location>
        <begin position="1"/>
        <end position="113"/>
    </location>
</feature>
<feature type="transmembrane region" description="Helical" evidence="3">
    <location>
        <begin position="637"/>
        <end position="657"/>
    </location>
</feature>
<name>A0A4S4L146_9AGAM</name>
<reference evidence="4 5" key="1">
    <citation type="submission" date="2019-02" db="EMBL/GenBank/DDBJ databases">
        <title>Genome sequencing of the rare red list fungi Phellinidium pouzarii.</title>
        <authorList>
            <person name="Buettner E."/>
            <person name="Kellner H."/>
        </authorList>
    </citation>
    <scope>NUCLEOTIDE SEQUENCE [LARGE SCALE GENOMIC DNA]</scope>
    <source>
        <strain evidence="4 5">DSM 108285</strain>
    </source>
</reference>
<evidence type="ECO:0000256" key="3">
    <source>
        <dbReference type="SAM" id="Phobius"/>
    </source>
</evidence>
<keyword evidence="5" id="KW-1185">Reference proteome</keyword>
<evidence type="ECO:0000313" key="5">
    <source>
        <dbReference type="Proteomes" id="UP000308199"/>
    </source>
</evidence>
<evidence type="ECO:0000313" key="4">
    <source>
        <dbReference type="EMBL" id="THH04258.1"/>
    </source>
</evidence>
<organism evidence="4 5">
    <name type="scientific">Phellinidium pouzarii</name>
    <dbReference type="NCBI Taxonomy" id="167371"/>
    <lineage>
        <taxon>Eukaryota</taxon>
        <taxon>Fungi</taxon>
        <taxon>Dikarya</taxon>
        <taxon>Basidiomycota</taxon>
        <taxon>Agaricomycotina</taxon>
        <taxon>Agaricomycetes</taxon>
        <taxon>Hymenochaetales</taxon>
        <taxon>Hymenochaetaceae</taxon>
        <taxon>Phellinidium</taxon>
    </lineage>
</organism>
<gene>
    <name evidence="4" type="ORF">EW145_g5655</name>
</gene>
<keyword evidence="3" id="KW-0472">Membrane</keyword>
<proteinExistence type="predicted"/>